<evidence type="ECO:0008006" key="4">
    <source>
        <dbReference type="Google" id="ProtNLM"/>
    </source>
</evidence>
<evidence type="ECO:0000313" key="3">
    <source>
        <dbReference type="Proteomes" id="UP001233673"/>
    </source>
</evidence>
<organism evidence="2 3">
    <name type="scientific">Blastococcus carthaginiensis</name>
    <dbReference type="NCBI Taxonomy" id="3050034"/>
    <lineage>
        <taxon>Bacteria</taxon>
        <taxon>Bacillati</taxon>
        <taxon>Actinomycetota</taxon>
        <taxon>Actinomycetes</taxon>
        <taxon>Geodermatophilales</taxon>
        <taxon>Geodermatophilaceae</taxon>
        <taxon>Blastococcus</taxon>
    </lineage>
</organism>
<name>A0ABT9I7T3_9ACTN</name>
<accession>A0ABT9I7T3</accession>
<sequence length="113" mass="12222">MTVVSGTPQPPGDTGRRRGGWDPLQMTEAEKRACEREARHDVAARGRRPVQETVQHYLAHERLTHEHRGGTGAGYAARPVARATPPGVPGEPSAAVPTPRTGGLLHRLLARVR</sequence>
<dbReference type="EMBL" id="JASNFN010000002">
    <property type="protein sequence ID" value="MDP5181609.1"/>
    <property type="molecule type" value="Genomic_DNA"/>
</dbReference>
<evidence type="ECO:0000256" key="1">
    <source>
        <dbReference type="SAM" id="MobiDB-lite"/>
    </source>
</evidence>
<evidence type="ECO:0000313" key="2">
    <source>
        <dbReference type="EMBL" id="MDP5181609.1"/>
    </source>
</evidence>
<reference evidence="3" key="1">
    <citation type="submission" date="2023-05" db="EMBL/GenBank/DDBJ databases">
        <title>Draft genome of Pseudofrankia sp. BMG5.37.</title>
        <authorList>
            <person name="Gtari M."/>
            <person name="Ghodhbane F."/>
            <person name="Sbissi I."/>
        </authorList>
    </citation>
    <scope>NUCLEOTIDE SEQUENCE [LARGE SCALE GENOMIC DNA]</scope>
    <source>
        <strain evidence="3">BMG 814</strain>
    </source>
</reference>
<feature type="compositionally biased region" description="Basic and acidic residues" evidence="1">
    <location>
        <begin position="58"/>
        <end position="69"/>
    </location>
</feature>
<dbReference type="RefSeq" id="WP_305998327.1">
    <property type="nucleotide sequence ID" value="NZ_JASNFN010000002.1"/>
</dbReference>
<comment type="caution">
    <text evidence="2">The sequence shown here is derived from an EMBL/GenBank/DDBJ whole genome shotgun (WGS) entry which is preliminary data.</text>
</comment>
<gene>
    <name evidence="2" type="ORF">QOZ88_03080</name>
</gene>
<dbReference type="Proteomes" id="UP001233673">
    <property type="component" value="Unassembled WGS sequence"/>
</dbReference>
<feature type="compositionally biased region" description="Basic and acidic residues" evidence="1">
    <location>
        <begin position="28"/>
        <end position="44"/>
    </location>
</feature>
<keyword evidence="3" id="KW-1185">Reference proteome</keyword>
<protein>
    <recommendedName>
        <fullName evidence="4">Lsr2 protein</fullName>
    </recommendedName>
</protein>
<proteinExistence type="predicted"/>
<feature type="region of interest" description="Disordered" evidence="1">
    <location>
        <begin position="1"/>
        <end position="105"/>
    </location>
</feature>